<feature type="coiled-coil region" evidence="1">
    <location>
        <begin position="119"/>
        <end position="153"/>
    </location>
</feature>
<dbReference type="Gene3D" id="1.10.287.470">
    <property type="entry name" value="Helix hairpin bin"/>
    <property type="match status" value="1"/>
</dbReference>
<accession>A0A126UYS4</accession>
<sequence>MRFLGRSLIGVLLLSLTLGILAWAGQVVFSAVRSLAEQEDRQRPVRERAFAANVLDVVAGEHTPVFTAFGEVRSRRILDVRAASGGTVVFMDEAFEEGGRVTQGQLLLRIDPADAQDTVKRVAADILEANAELSEAEAALILANEDLAAVQAQADLREAALTRQNDLRKRGVGTDASVETAALAVAAANQAIVSRRQAIAQAVARVSTAKTSLVRQDIEKIEAERRLAETEIYAAFTGTLSGVTLVEGGLVTNNEQIAQLIDPTLLEVAFRVSTGQYARLLDGQGRLIGSNISVSLNVLDLDLEVSGKITRESASVGEGQTGRVLYASLEDAPGFRPGDFVTVHADEPVLRRAALIPALAINAASEVLAVGEEDRLESVVVSVLRRQGDDVLIEAEALYGRQVVAERSPLLGAGIKITPSRPLSVQDTEQAAKPEPELVELTDERRGKLIAFVESNQRMPADARERILGQLSQPKVPSSVVERLEGRMGG</sequence>
<proteinExistence type="predicted"/>
<dbReference type="STRING" id="1579316.RC74_08030"/>
<evidence type="ECO:0000256" key="1">
    <source>
        <dbReference type="SAM" id="Coils"/>
    </source>
</evidence>
<name>A0A126UYS4_9RHOB</name>
<dbReference type="GO" id="GO:1990281">
    <property type="term" value="C:efflux pump complex"/>
    <property type="evidence" value="ECO:0007669"/>
    <property type="project" value="TreeGrafter"/>
</dbReference>
<dbReference type="Gene3D" id="2.40.50.100">
    <property type="match status" value="1"/>
</dbReference>
<keyword evidence="3" id="KW-1185">Reference proteome</keyword>
<evidence type="ECO:0000313" key="2">
    <source>
        <dbReference type="EMBL" id="AML51211.1"/>
    </source>
</evidence>
<dbReference type="SUPFAM" id="SSF111369">
    <property type="entry name" value="HlyD-like secretion proteins"/>
    <property type="match status" value="1"/>
</dbReference>
<keyword evidence="1" id="KW-0175">Coiled coil</keyword>
<dbReference type="OrthoDB" id="7626141at2"/>
<protein>
    <submittedName>
        <fullName evidence="2">Efflux transporter periplasmic adaptor subunit</fullName>
    </submittedName>
</protein>
<reference evidence="2 3" key="1">
    <citation type="submission" date="2016-02" db="EMBL/GenBank/DDBJ databases">
        <title>Complete genome sequence of Halocynthiibacter arcticus PAMC 20958t from arctic marine sediment.</title>
        <authorList>
            <person name="Lee Y.M."/>
            <person name="Baek K."/>
            <person name="Lee H.K."/>
            <person name="Shin S.C."/>
        </authorList>
    </citation>
    <scope>NUCLEOTIDE SEQUENCE [LARGE SCALE GENOMIC DNA]</scope>
    <source>
        <strain evidence="2">PAMC 20958</strain>
    </source>
</reference>
<gene>
    <name evidence="2" type="ORF">RC74_08030</name>
</gene>
<dbReference type="AlphaFoldDB" id="A0A126UYS4"/>
<dbReference type="PANTHER" id="PTHR30469:SF15">
    <property type="entry name" value="HLYD FAMILY OF SECRETION PROTEINS"/>
    <property type="match status" value="1"/>
</dbReference>
<dbReference type="EMBL" id="CP014327">
    <property type="protein sequence ID" value="AML51211.1"/>
    <property type="molecule type" value="Genomic_DNA"/>
</dbReference>
<dbReference type="RefSeq" id="WP_039001780.1">
    <property type="nucleotide sequence ID" value="NZ_CP014327.1"/>
</dbReference>
<organism evidence="2 3">
    <name type="scientific">Falsihalocynthiibacter arcticus</name>
    <dbReference type="NCBI Taxonomy" id="1579316"/>
    <lineage>
        <taxon>Bacteria</taxon>
        <taxon>Pseudomonadati</taxon>
        <taxon>Pseudomonadota</taxon>
        <taxon>Alphaproteobacteria</taxon>
        <taxon>Rhodobacterales</taxon>
        <taxon>Roseobacteraceae</taxon>
        <taxon>Falsihalocynthiibacter</taxon>
    </lineage>
</organism>
<dbReference type="GO" id="GO:0015562">
    <property type="term" value="F:efflux transmembrane transporter activity"/>
    <property type="evidence" value="ECO:0007669"/>
    <property type="project" value="TreeGrafter"/>
</dbReference>
<dbReference type="PANTHER" id="PTHR30469">
    <property type="entry name" value="MULTIDRUG RESISTANCE PROTEIN MDTA"/>
    <property type="match status" value="1"/>
</dbReference>
<evidence type="ECO:0000313" key="3">
    <source>
        <dbReference type="Proteomes" id="UP000070371"/>
    </source>
</evidence>
<dbReference type="KEGG" id="hat:RC74_08030"/>
<dbReference type="Gene3D" id="2.40.30.170">
    <property type="match status" value="1"/>
</dbReference>
<dbReference type="Proteomes" id="UP000070371">
    <property type="component" value="Chromosome"/>
</dbReference>